<dbReference type="PANTHER" id="PTHR14522:SF2">
    <property type="entry name" value="PROLINE-RICH PROTEIN 14"/>
    <property type="match status" value="1"/>
</dbReference>
<organism evidence="4">
    <name type="scientific">Iconisemion striatum</name>
    <dbReference type="NCBI Taxonomy" id="60296"/>
    <lineage>
        <taxon>Eukaryota</taxon>
        <taxon>Metazoa</taxon>
        <taxon>Chordata</taxon>
        <taxon>Craniata</taxon>
        <taxon>Vertebrata</taxon>
        <taxon>Euteleostomi</taxon>
        <taxon>Actinopterygii</taxon>
        <taxon>Neopterygii</taxon>
        <taxon>Teleostei</taxon>
        <taxon>Neoteleostei</taxon>
        <taxon>Acanthomorphata</taxon>
        <taxon>Ovalentaria</taxon>
        <taxon>Atherinomorphae</taxon>
        <taxon>Cyprinodontiformes</taxon>
        <taxon>Nothobranchiidae</taxon>
        <taxon>Iconisemion</taxon>
    </lineage>
</organism>
<feature type="region of interest" description="Disordered" evidence="2">
    <location>
        <begin position="548"/>
        <end position="591"/>
    </location>
</feature>
<feature type="region of interest" description="Disordered" evidence="2">
    <location>
        <begin position="670"/>
        <end position="689"/>
    </location>
</feature>
<feature type="compositionally biased region" description="Basic and acidic residues" evidence="2">
    <location>
        <begin position="1044"/>
        <end position="1062"/>
    </location>
</feature>
<feature type="compositionally biased region" description="Polar residues" evidence="2">
    <location>
        <begin position="24"/>
        <end position="42"/>
    </location>
</feature>
<feature type="compositionally biased region" description="Polar residues" evidence="2">
    <location>
        <begin position="223"/>
        <end position="239"/>
    </location>
</feature>
<dbReference type="AlphaFoldDB" id="A0A1A7WU31"/>
<protein>
    <submittedName>
        <fullName evidence="4">Proline rich 14</fullName>
    </submittedName>
</protein>
<reference evidence="4" key="1">
    <citation type="submission" date="2016-05" db="EMBL/GenBank/DDBJ databases">
        <authorList>
            <person name="Lavstsen T."/>
            <person name="Jespersen J.S."/>
        </authorList>
    </citation>
    <scope>NUCLEOTIDE SEQUENCE</scope>
    <source>
        <tissue evidence="4">Brain</tissue>
    </source>
</reference>
<feature type="region of interest" description="Disordered" evidence="2">
    <location>
        <begin position="966"/>
        <end position="993"/>
    </location>
</feature>
<dbReference type="InterPro" id="IPR026320">
    <property type="entry name" value="PRR14"/>
</dbReference>
<dbReference type="EMBL" id="HADW01007810">
    <property type="protein sequence ID" value="SBP09210.1"/>
    <property type="molecule type" value="Transcribed_RNA"/>
</dbReference>
<evidence type="ECO:0000313" key="4">
    <source>
        <dbReference type="EMBL" id="SBP09210.1"/>
    </source>
</evidence>
<dbReference type="InterPro" id="IPR028149">
    <property type="entry name" value="Tantalus-like"/>
</dbReference>
<feature type="region of interest" description="Disordered" evidence="2">
    <location>
        <begin position="193"/>
        <end position="239"/>
    </location>
</feature>
<keyword evidence="1" id="KW-0597">Phosphoprotein</keyword>
<dbReference type="PANTHER" id="PTHR14522">
    <property type="entry name" value="EMO2-RELATED"/>
    <property type="match status" value="1"/>
</dbReference>
<evidence type="ECO:0000256" key="2">
    <source>
        <dbReference type="SAM" id="MobiDB-lite"/>
    </source>
</evidence>
<feature type="non-terminal residue" evidence="4">
    <location>
        <position position="1"/>
    </location>
</feature>
<feature type="compositionally biased region" description="Polar residues" evidence="2">
    <location>
        <begin position="853"/>
        <end position="862"/>
    </location>
</feature>
<evidence type="ECO:0000256" key="1">
    <source>
        <dbReference type="ARBA" id="ARBA00022553"/>
    </source>
</evidence>
<feature type="compositionally biased region" description="Low complexity" evidence="2">
    <location>
        <begin position="968"/>
        <end position="993"/>
    </location>
</feature>
<feature type="region of interest" description="Disordered" evidence="2">
    <location>
        <begin position="1"/>
        <end position="123"/>
    </location>
</feature>
<feature type="region of interest" description="Disordered" evidence="2">
    <location>
        <begin position="1163"/>
        <end position="1184"/>
    </location>
</feature>
<dbReference type="EMBL" id="HADX01012132">
    <property type="protein sequence ID" value="SBP34364.1"/>
    <property type="molecule type" value="Transcribed_RNA"/>
</dbReference>
<feature type="domain" description="Tantalus-like" evidence="3">
    <location>
        <begin position="1085"/>
        <end position="1142"/>
    </location>
</feature>
<proteinExistence type="predicted"/>
<feature type="compositionally biased region" description="Polar residues" evidence="2">
    <location>
        <begin position="565"/>
        <end position="591"/>
    </location>
</feature>
<gene>
    <name evidence="4" type="primary">PRR14</name>
</gene>
<feature type="compositionally biased region" description="Basic and acidic residues" evidence="2">
    <location>
        <begin position="61"/>
        <end position="77"/>
    </location>
</feature>
<evidence type="ECO:0000259" key="3">
    <source>
        <dbReference type="Pfam" id="PF15386"/>
    </source>
</evidence>
<sequence>SANYGKCGRRRSGRIQDIKAQKKQGYSHSKAAQNSSRHNPSQTKRHMEGEIMVQLAQSKLPRVERTHVQEEPNKNEFENGLTAECQNDPKDPKSPQSMAVSPSENVIRSSEEETTRNLDATEANMDTRWEMTSSDNSENASFSKGWVIGPLFQSLKSKMASFTEIVMSPVKLFRANSPLQFTDHLDQLEEQVDGETDVEPSNSEFIFPPLGQIKNKNQDDRTNQQNLSDIGETQSAPSFSKSLQIDEFSSCRSEQTECAINWKENPLPDSVPLLQSSLACVVSGSFESTTLLQPSDQVSASQQSNFQICSAVEEQKDELCTYLKPVSLQVTRFGSELKNSEDKTQQSNSNINDEQLSHQYCFTSNKTLSRVIIKSQSDREGLQCNGDNDTGNVESYLVPQSVQNNLIDHENLTSVKPSLDPQQVEFKLNSNVRAKRGLNLNCHSQDSKRKRVTNVSPTENQQLSTVAPQSDIKKGLRTPKTEESVMNTISGKDKTLQPGNKIQVMLTRANRKGRIGQDMLTAINETVIAPSTESSSDAVLVCSGVKTSSKLQGRPSGSYKRLKTKNTLSKPDVNSDNGTDPETTVPVTSTEQAEEKALSKVLVRPAIKQLQCAEKCNKINQTVKQKLSKRASSETESAFVSTSLVLQLEPLSTTMRTSQSLQTDKLTLGLSRPSKRSKNSLRGVKSSELSQSREAKRCINNITSVTINNSQSGKAKTSEGSGSFKTALLKRNSQLVQCNSPNNLDCYVLLKKQRHISDGKNNSTVADEMVLTDFGPKNCSSRSRHANSRQERADGLRRRCISKQLSRMHQSEERPKSVVVVDNSLAASCSPETEFSRRLLRSYSCPDIPSVQPHDSSWTVSPHSPHHGSIHTSHQHSQPVSHSHKSQRRTRRHTVCSVEVERDIAPLCLRKEVYPSRRSASYDPTPQHLSPSHVHSHSSSLSALASYFLSSPLAFLSKRSIYRGAATSSTSPHAPSPSSATVSSPSSSSVWHSPGFNSRAESAVISDSHSSENPLLCEAERIQQSEDEDYGEDASSSSPEFEDTGLREEKSLSDSEIKVVKKHEERGKVSSIKIRKSIPKPQTNLTPMGLPKRIRLKKKEFSLEEIYTNKNFQKPPESRLETIFEVPFNRKNGSESWFGPRRVKRFLEFLEVGEIRKPKKPLVGVGKAGIPSSRTRRGGFPKDDPSLSVRDVDSLLCAKLEELNLWLKDNQ</sequence>
<dbReference type="Pfam" id="PF15386">
    <property type="entry name" value="Tantalus"/>
    <property type="match status" value="1"/>
</dbReference>
<feature type="region of interest" description="Disordered" evidence="2">
    <location>
        <begin position="1024"/>
        <end position="1062"/>
    </location>
</feature>
<feature type="region of interest" description="Disordered" evidence="2">
    <location>
        <begin position="851"/>
        <end position="895"/>
    </location>
</feature>
<accession>A0A1A7WU31</accession>
<reference evidence="4" key="2">
    <citation type="submission" date="2016-06" db="EMBL/GenBank/DDBJ databases">
        <title>The genome of a short-lived fish provides insights into sex chromosome evolution and the genetic control of aging.</title>
        <authorList>
            <person name="Reichwald K."/>
            <person name="Felder M."/>
            <person name="Petzold A."/>
            <person name="Koch P."/>
            <person name="Groth M."/>
            <person name="Platzer M."/>
        </authorList>
    </citation>
    <scope>NUCLEOTIDE SEQUENCE</scope>
    <source>
        <tissue evidence="4">Brain</tissue>
    </source>
</reference>
<feature type="compositionally biased region" description="Polar residues" evidence="2">
    <location>
        <begin position="94"/>
        <end position="108"/>
    </location>
</feature>
<feature type="compositionally biased region" description="Basic residues" evidence="2">
    <location>
        <begin position="882"/>
        <end position="894"/>
    </location>
</feature>
<feature type="compositionally biased region" description="Low complexity" evidence="2">
    <location>
        <begin position="871"/>
        <end position="881"/>
    </location>
</feature>
<name>A0A1A7WU31_9TELE</name>